<dbReference type="AlphaFoldDB" id="A0A0C2WL66"/>
<protein>
    <submittedName>
        <fullName evidence="1">Uncharacterized protein</fullName>
    </submittedName>
</protein>
<accession>A0A0C2WL66</accession>
<dbReference type="Proteomes" id="UP000054549">
    <property type="component" value="Unassembled WGS sequence"/>
</dbReference>
<proteinExistence type="predicted"/>
<name>A0A0C2WL66_AMAMK</name>
<evidence type="ECO:0000313" key="2">
    <source>
        <dbReference type="Proteomes" id="UP000054549"/>
    </source>
</evidence>
<gene>
    <name evidence="1" type="ORF">M378DRAFT_12902</name>
</gene>
<organism evidence="1 2">
    <name type="scientific">Amanita muscaria (strain Koide BX008)</name>
    <dbReference type="NCBI Taxonomy" id="946122"/>
    <lineage>
        <taxon>Eukaryota</taxon>
        <taxon>Fungi</taxon>
        <taxon>Dikarya</taxon>
        <taxon>Basidiomycota</taxon>
        <taxon>Agaricomycotina</taxon>
        <taxon>Agaricomycetes</taxon>
        <taxon>Agaricomycetidae</taxon>
        <taxon>Agaricales</taxon>
        <taxon>Pluteineae</taxon>
        <taxon>Amanitaceae</taxon>
        <taxon>Amanita</taxon>
    </lineage>
</organism>
<dbReference type="EMBL" id="KN818272">
    <property type="protein sequence ID" value="KIL62307.1"/>
    <property type="molecule type" value="Genomic_DNA"/>
</dbReference>
<evidence type="ECO:0000313" key="1">
    <source>
        <dbReference type="EMBL" id="KIL62307.1"/>
    </source>
</evidence>
<dbReference type="InParanoid" id="A0A0C2WL66"/>
<reference evidence="1 2" key="1">
    <citation type="submission" date="2014-04" db="EMBL/GenBank/DDBJ databases">
        <title>Evolutionary Origins and Diversification of the Mycorrhizal Mutualists.</title>
        <authorList>
            <consortium name="DOE Joint Genome Institute"/>
            <consortium name="Mycorrhizal Genomics Consortium"/>
            <person name="Kohler A."/>
            <person name="Kuo A."/>
            <person name="Nagy L.G."/>
            <person name="Floudas D."/>
            <person name="Copeland A."/>
            <person name="Barry K.W."/>
            <person name="Cichocki N."/>
            <person name="Veneault-Fourrey C."/>
            <person name="LaButti K."/>
            <person name="Lindquist E.A."/>
            <person name="Lipzen A."/>
            <person name="Lundell T."/>
            <person name="Morin E."/>
            <person name="Murat C."/>
            <person name="Riley R."/>
            <person name="Ohm R."/>
            <person name="Sun H."/>
            <person name="Tunlid A."/>
            <person name="Henrissat B."/>
            <person name="Grigoriev I.V."/>
            <person name="Hibbett D.S."/>
            <person name="Martin F."/>
        </authorList>
    </citation>
    <scope>NUCLEOTIDE SEQUENCE [LARGE SCALE GENOMIC DNA]</scope>
    <source>
        <strain evidence="1 2">Koide BX008</strain>
    </source>
</reference>
<sequence>MDEERLAALQQENGLASALALFETPAQVARIFAQLGSRKDTGPTSMTYKYLIQAYTNAGDIKSANHYRLDSITEERNGDLLKAWPSAEV</sequence>
<keyword evidence="2" id="KW-1185">Reference proteome</keyword>
<dbReference type="HOGENOM" id="CLU_2454243_0_0_1"/>